<dbReference type="OrthoDB" id="9802649at2"/>
<dbReference type="Pfam" id="PF00535">
    <property type="entry name" value="Glycos_transf_2"/>
    <property type="match status" value="1"/>
</dbReference>
<feature type="domain" description="Glycosyltransferase 2-like" evidence="1">
    <location>
        <begin position="12"/>
        <end position="141"/>
    </location>
</feature>
<sequence length="332" mass="36527">MAPAVASPLTISVALCTYNGAAYLDAQLDSLLAQQRRPDEIVVADDGSGDGTRERLRAFRARAAQAGVEVTLIENAANLGYVRNFEQALAAARGALLFPCDQDDVWRADKLARMAVEFERRPELSLLHTDARLVDAQGRPTGTTLFRALEARRDELDALHAGRGFDVLLRRNLVTGATVGLRRELLAAARPFPPELVHDEWLALIAAATGTVDALEDTLIDYRQHGGNQIGMRPRGLADKWEDLKRLRPETLQRLAARMALLGERLQRLGAAVPPAHLARVRDKERHLRLRAALPPRGPARLGVVLREARGGGYARYSNGVRSMLRDLLRGD</sequence>
<dbReference type="InterPro" id="IPR050834">
    <property type="entry name" value="Glycosyltransf_2"/>
</dbReference>
<keyword evidence="3" id="KW-1185">Reference proteome</keyword>
<dbReference type="Gene3D" id="3.90.550.10">
    <property type="entry name" value="Spore Coat Polysaccharide Biosynthesis Protein SpsA, Chain A"/>
    <property type="match status" value="1"/>
</dbReference>
<protein>
    <submittedName>
        <fullName evidence="2">Family 2 glycosyl transferase</fullName>
    </submittedName>
</protein>
<organism evidence="2">
    <name type="scientific">Mizugakiibacter sediminis</name>
    <dbReference type="NCBI Taxonomy" id="1475481"/>
    <lineage>
        <taxon>Bacteria</taxon>
        <taxon>Pseudomonadati</taxon>
        <taxon>Pseudomonadota</taxon>
        <taxon>Gammaproteobacteria</taxon>
        <taxon>Lysobacterales</taxon>
        <taxon>Rhodanobacteraceae</taxon>
        <taxon>Mizugakiibacter</taxon>
    </lineage>
</organism>
<dbReference type="AlphaFoldDB" id="A0A0K8QPN6"/>
<gene>
    <name evidence="2" type="ORF">MBSD_n1942</name>
</gene>
<dbReference type="Proteomes" id="UP000253740">
    <property type="component" value="Unassembled WGS sequence"/>
</dbReference>
<dbReference type="PANTHER" id="PTHR43685:SF11">
    <property type="entry name" value="GLYCOSYLTRANSFERASE TAGX-RELATED"/>
    <property type="match status" value="1"/>
</dbReference>
<evidence type="ECO:0000313" key="2">
    <source>
        <dbReference type="EMBL" id="GAP66631.1"/>
    </source>
</evidence>
<dbReference type="InterPro" id="IPR001173">
    <property type="entry name" value="Glyco_trans_2-like"/>
</dbReference>
<proteinExistence type="predicted"/>
<evidence type="ECO:0000313" key="3">
    <source>
        <dbReference type="Proteomes" id="UP000253740"/>
    </source>
</evidence>
<accession>A0A0K8QPN6</accession>
<name>A0A0K8QPN6_9GAMM</name>
<evidence type="ECO:0000259" key="1">
    <source>
        <dbReference type="Pfam" id="PF00535"/>
    </source>
</evidence>
<keyword evidence="2" id="KW-0808">Transferase</keyword>
<reference evidence="2" key="1">
    <citation type="submission" date="2015-08" db="EMBL/GenBank/DDBJ databases">
        <title>Complete DNA Sequence of Pseudomonas syringae pv. actinidiae, the Causal Agent of Kiwifruit Canker Disease.</title>
        <authorList>
            <person name="Rikkerink E.H.A."/>
            <person name="Fineran P.C."/>
        </authorList>
    </citation>
    <scope>NUCLEOTIDE SEQUENCE</scope>
    <source>
        <strain evidence="2">SkMP5</strain>
    </source>
</reference>
<dbReference type="GO" id="GO:0016740">
    <property type="term" value="F:transferase activity"/>
    <property type="evidence" value="ECO:0007669"/>
    <property type="project" value="UniProtKB-KW"/>
</dbReference>
<dbReference type="SUPFAM" id="SSF53448">
    <property type="entry name" value="Nucleotide-diphospho-sugar transferases"/>
    <property type="match status" value="1"/>
</dbReference>
<dbReference type="STRING" id="1475481.GCA_000953855_01984"/>
<dbReference type="EMBL" id="DF970222">
    <property type="protein sequence ID" value="GAP66631.1"/>
    <property type="molecule type" value="Genomic_DNA"/>
</dbReference>
<dbReference type="InterPro" id="IPR029044">
    <property type="entry name" value="Nucleotide-diphossugar_trans"/>
</dbReference>
<dbReference type="PANTHER" id="PTHR43685">
    <property type="entry name" value="GLYCOSYLTRANSFERASE"/>
    <property type="match status" value="1"/>
</dbReference>